<dbReference type="AlphaFoldDB" id="Q9WXL9"/>
<proteinExistence type="predicted"/>
<organism evidence="1 2">
    <name type="scientific">Thermotoga maritima (strain ATCC 43589 / DSM 3109 / JCM 10099 / NBRC 100826 / MSB8)</name>
    <dbReference type="NCBI Taxonomy" id="243274"/>
    <lineage>
        <taxon>Bacteria</taxon>
        <taxon>Thermotogati</taxon>
        <taxon>Thermotogota</taxon>
        <taxon>Thermotogae</taxon>
        <taxon>Thermotogales</taxon>
        <taxon>Thermotogaceae</taxon>
        <taxon>Thermotoga</taxon>
    </lineage>
</organism>
<evidence type="ECO:0000313" key="2">
    <source>
        <dbReference type="Proteomes" id="UP000008183"/>
    </source>
</evidence>
<gene>
    <name evidence="1" type="ordered locus">TM_0004</name>
</gene>
<accession>Q9WXL9</accession>
<dbReference type="KEGG" id="tma:TM0004"/>
<dbReference type="InParanoid" id="Q9WXL9"/>
<name>Q9WXL9_THEMA</name>
<dbReference type="Proteomes" id="UP000008183">
    <property type="component" value="Chromosome"/>
</dbReference>
<dbReference type="EMBL" id="AE000512">
    <property type="protein sequence ID" value="AAD35098.1"/>
    <property type="molecule type" value="Genomic_DNA"/>
</dbReference>
<reference evidence="1 2" key="1">
    <citation type="journal article" date="1999" name="Nature">
        <title>Evidence for lateral gene transfer between Archaea and Bacteria from genome sequence of Thermotoga maritima.</title>
        <authorList>
            <person name="Nelson K.E."/>
            <person name="Clayton R.A."/>
            <person name="Gill S.R."/>
            <person name="Gwinn M.L."/>
            <person name="Dodson R.J."/>
            <person name="Haft D.H."/>
            <person name="Hickey E.K."/>
            <person name="Peterson J.D."/>
            <person name="Nelson W.C."/>
            <person name="Ketchum K.A."/>
            <person name="McDonald L."/>
            <person name="Utterback T.R."/>
            <person name="Malek J.A."/>
            <person name="Linher K.D."/>
            <person name="Garrett M.M."/>
            <person name="Stewart A.M."/>
            <person name="Cotton M.D."/>
            <person name="Pratt M.S."/>
            <person name="Phillips C.A."/>
            <person name="Richardson D."/>
            <person name="Heidelberg J."/>
            <person name="Sutton G.G."/>
            <person name="Fleischmann R.D."/>
            <person name="White O."/>
            <person name="Salzberg S.L."/>
            <person name="Smith H.O."/>
            <person name="Venter J.C."/>
            <person name="Fraser C.M."/>
        </authorList>
    </citation>
    <scope>NUCLEOTIDE SEQUENCE [LARGE SCALE GENOMIC DNA]</scope>
    <source>
        <strain evidence="2">ATCC 43589 / DSM 3109 / JCM 10099 / NBRC 100826 / MSB8</strain>
    </source>
</reference>
<protein>
    <submittedName>
        <fullName evidence="1">Uncharacterized protein</fullName>
    </submittedName>
</protein>
<evidence type="ECO:0000313" key="1">
    <source>
        <dbReference type="EMBL" id="AAD35098.1"/>
    </source>
</evidence>
<keyword evidence="2" id="KW-1185">Reference proteome</keyword>
<dbReference type="PIR" id="F72429">
    <property type="entry name" value="F72429"/>
</dbReference>
<sequence>MKDLYERFNNSLEVWKLVELFGTSIRIHLFQ</sequence>
<dbReference type="EnsemblBacteria" id="AAD35098">
    <property type="protein sequence ID" value="AAD35098"/>
    <property type="gene ID" value="TM_0004"/>
</dbReference>